<reference evidence="2 3" key="1">
    <citation type="submission" date="2024-09" db="EMBL/GenBank/DDBJ databases">
        <title>Paenibacillus zeirhizospherea sp. nov., isolated from surface of the maize (Zea mays) roots in a horticulture field, Hungary.</title>
        <authorList>
            <person name="Marton D."/>
            <person name="Farkas M."/>
            <person name="Bedics A."/>
            <person name="Toth E."/>
            <person name="Tancsics A."/>
            <person name="Boka K."/>
            <person name="Maroti G."/>
            <person name="Kriszt B."/>
            <person name="Cserhati M."/>
        </authorList>
    </citation>
    <scope>NUCLEOTIDE SEQUENCE [LARGE SCALE GENOMIC DNA]</scope>
    <source>
        <strain evidence="2 3">KCTC 33519</strain>
    </source>
</reference>
<dbReference type="GO" id="GO:0016757">
    <property type="term" value="F:glycosyltransferase activity"/>
    <property type="evidence" value="ECO:0007669"/>
    <property type="project" value="UniProtKB-KW"/>
</dbReference>
<dbReference type="EMBL" id="JBHHMI010000028">
    <property type="protein sequence ID" value="MFB5269249.1"/>
    <property type="molecule type" value="Genomic_DNA"/>
</dbReference>
<dbReference type="Proteomes" id="UP001580346">
    <property type="component" value="Unassembled WGS sequence"/>
</dbReference>
<sequence>MAKAFGAKVIEMPWEGSFAVARNRGLDEATGDWIHWLAADEAMDVNEAKY</sequence>
<proteinExistence type="predicted"/>
<organism evidence="2 3">
    <name type="scientific">Paenibacillus enshidis</name>
    <dbReference type="NCBI Taxonomy" id="1458439"/>
    <lineage>
        <taxon>Bacteria</taxon>
        <taxon>Bacillati</taxon>
        <taxon>Bacillota</taxon>
        <taxon>Bacilli</taxon>
        <taxon>Bacillales</taxon>
        <taxon>Paenibacillaceae</taxon>
        <taxon>Paenibacillus</taxon>
    </lineage>
</organism>
<keyword evidence="2" id="KW-0328">Glycosyltransferase</keyword>
<gene>
    <name evidence="2" type="ORF">ACE41H_21040</name>
</gene>
<dbReference type="EC" id="2.4.-.-" evidence="2"/>
<dbReference type="InterPro" id="IPR001173">
    <property type="entry name" value="Glyco_trans_2-like"/>
</dbReference>
<dbReference type="Gene3D" id="3.90.550.10">
    <property type="entry name" value="Spore Coat Polysaccharide Biosynthesis Protein SpsA, Chain A"/>
    <property type="match status" value="1"/>
</dbReference>
<accession>A0ABV5AYG6</accession>
<dbReference type="InterPro" id="IPR029044">
    <property type="entry name" value="Nucleotide-diphossugar_trans"/>
</dbReference>
<dbReference type="SUPFAM" id="SSF53448">
    <property type="entry name" value="Nucleotide-diphospho-sugar transferases"/>
    <property type="match status" value="1"/>
</dbReference>
<evidence type="ECO:0000313" key="2">
    <source>
        <dbReference type="EMBL" id="MFB5269249.1"/>
    </source>
</evidence>
<keyword evidence="2" id="KW-0808">Transferase</keyword>
<comment type="caution">
    <text evidence="2">The sequence shown here is derived from an EMBL/GenBank/DDBJ whole genome shotgun (WGS) entry which is preliminary data.</text>
</comment>
<dbReference type="RefSeq" id="WP_375357523.1">
    <property type="nucleotide sequence ID" value="NZ_JBHHMI010000028.1"/>
</dbReference>
<keyword evidence="3" id="KW-1185">Reference proteome</keyword>
<feature type="domain" description="Glycosyltransferase 2-like" evidence="1">
    <location>
        <begin position="5"/>
        <end position="44"/>
    </location>
</feature>
<protein>
    <submittedName>
        <fullName evidence="2">Glycosyltransferase</fullName>
        <ecNumber evidence="2">2.4.-.-</ecNumber>
    </submittedName>
</protein>
<dbReference type="Pfam" id="PF00535">
    <property type="entry name" value="Glycos_transf_2"/>
    <property type="match status" value="1"/>
</dbReference>
<evidence type="ECO:0000313" key="3">
    <source>
        <dbReference type="Proteomes" id="UP001580346"/>
    </source>
</evidence>
<evidence type="ECO:0000259" key="1">
    <source>
        <dbReference type="Pfam" id="PF00535"/>
    </source>
</evidence>
<name>A0ABV5AYG6_9BACL</name>